<proteinExistence type="predicted"/>
<dbReference type="STRING" id="1802391.A3D72_00625"/>
<sequence>MQSAKSKNQSDKEQFKKEFIARLIALTVRTLRFATQLRKDKSLWAVADQLIRCTGSIGANVVEAKGSASTRDYTHFFEIALKSANETKYWLVVIREYSPEFSKEASALLDEADQVCRIIGSSVLTLKGKR</sequence>
<dbReference type="Gene3D" id="1.20.1440.60">
    <property type="entry name" value="23S rRNA-intervening sequence"/>
    <property type="match status" value="1"/>
</dbReference>
<dbReference type="SUPFAM" id="SSF158446">
    <property type="entry name" value="IVS-encoded protein-like"/>
    <property type="match status" value="1"/>
</dbReference>
<dbReference type="Proteomes" id="UP000176303">
    <property type="component" value="Unassembled WGS sequence"/>
</dbReference>
<dbReference type="Pfam" id="PF05635">
    <property type="entry name" value="23S_rRNA_IVP"/>
    <property type="match status" value="1"/>
</dbReference>
<evidence type="ECO:0000313" key="1">
    <source>
        <dbReference type="EMBL" id="OGL72283.1"/>
    </source>
</evidence>
<evidence type="ECO:0008006" key="3">
    <source>
        <dbReference type="Google" id="ProtNLM"/>
    </source>
</evidence>
<reference evidence="1 2" key="1">
    <citation type="journal article" date="2016" name="Nat. Commun.">
        <title>Thousands of microbial genomes shed light on interconnected biogeochemical processes in an aquifer system.</title>
        <authorList>
            <person name="Anantharaman K."/>
            <person name="Brown C.T."/>
            <person name="Hug L.A."/>
            <person name="Sharon I."/>
            <person name="Castelle C.J."/>
            <person name="Probst A.J."/>
            <person name="Thomas B.C."/>
            <person name="Singh A."/>
            <person name="Wilkins M.J."/>
            <person name="Karaoz U."/>
            <person name="Brodie E.L."/>
            <person name="Williams K.H."/>
            <person name="Hubbard S.S."/>
            <person name="Banfield J.F."/>
        </authorList>
    </citation>
    <scope>NUCLEOTIDE SEQUENCE [LARGE SCALE GENOMIC DNA]</scope>
</reference>
<dbReference type="AlphaFoldDB" id="A0A1F7U1X8"/>
<dbReference type="InterPro" id="IPR036583">
    <property type="entry name" value="23S_rRNA_IVS_sf"/>
</dbReference>
<dbReference type="PANTHER" id="PTHR38471:SF2">
    <property type="entry name" value="FOUR HELIX BUNDLE PROTEIN"/>
    <property type="match status" value="1"/>
</dbReference>
<evidence type="ECO:0000313" key="2">
    <source>
        <dbReference type="Proteomes" id="UP000176303"/>
    </source>
</evidence>
<accession>A0A1F7U1X8</accession>
<dbReference type="PANTHER" id="PTHR38471">
    <property type="entry name" value="FOUR HELIX BUNDLE PROTEIN"/>
    <property type="match status" value="1"/>
</dbReference>
<name>A0A1F7U1X8_9BACT</name>
<dbReference type="InterPro" id="IPR012657">
    <property type="entry name" value="23S_rRNA-intervening_sequence"/>
</dbReference>
<gene>
    <name evidence="1" type="ORF">A3D72_00625</name>
</gene>
<dbReference type="EMBL" id="MGDZ01000068">
    <property type="protein sequence ID" value="OGL72283.1"/>
    <property type="molecule type" value="Genomic_DNA"/>
</dbReference>
<protein>
    <recommendedName>
        <fullName evidence="3">Four helix bundle protein</fullName>
    </recommendedName>
</protein>
<comment type="caution">
    <text evidence="1">The sequence shown here is derived from an EMBL/GenBank/DDBJ whole genome shotgun (WGS) entry which is preliminary data.</text>
</comment>
<dbReference type="NCBIfam" id="TIGR02436">
    <property type="entry name" value="four helix bundle protein"/>
    <property type="match status" value="1"/>
</dbReference>
<organism evidence="1 2">
    <name type="scientific">Candidatus Uhrbacteria bacterium RIFCSPHIGHO2_02_FULL_57_19</name>
    <dbReference type="NCBI Taxonomy" id="1802391"/>
    <lineage>
        <taxon>Bacteria</taxon>
        <taxon>Candidatus Uhriibacteriota</taxon>
    </lineage>
</organism>